<name>A0A672MS21_SINGR</name>
<evidence type="ECO:0000256" key="2">
    <source>
        <dbReference type="SAM" id="SignalP"/>
    </source>
</evidence>
<proteinExistence type="predicted"/>
<evidence type="ECO:0000313" key="3">
    <source>
        <dbReference type="Ensembl" id="ENSSGRP00000040703.1"/>
    </source>
</evidence>
<keyword evidence="4" id="KW-1185">Reference proteome</keyword>
<organism evidence="3 4">
    <name type="scientific">Sinocyclocheilus grahami</name>
    <name type="common">Dianchi golden-line fish</name>
    <name type="synonym">Barbus grahami</name>
    <dbReference type="NCBI Taxonomy" id="75366"/>
    <lineage>
        <taxon>Eukaryota</taxon>
        <taxon>Metazoa</taxon>
        <taxon>Chordata</taxon>
        <taxon>Craniata</taxon>
        <taxon>Vertebrata</taxon>
        <taxon>Euteleostomi</taxon>
        <taxon>Actinopterygii</taxon>
        <taxon>Neopterygii</taxon>
        <taxon>Teleostei</taxon>
        <taxon>Ostariophysi</taxon>
        <taxon>Cypriniformes</taxon>
        <taxon>Cyprinidae</taxon>
        <taxon>Cyprininae</taxon>
        <taxon>Sinocyclocheilus</taxon>
    </lineage>
</organism>
<feature type="compositionally biased region" description="Low complexity" evidence="1">
    <location>
        <begin position="49"/>
        <end position="64"/>
    </location>
</feature>
<reference evidence="3" key="1">
    <citation type="submission" date="2025-08" db="UniProtKB">
        <authorList>
            <consortium name="Ensembl"/>
        </authorList>
    </citation>
    <scope>IDENTIFICATION</scope>
</reference>
<dbReference type="InParanoid" id="A0A672MS21"/>
<feature type="chain" id="PRO_5025678675" evidence="2">
    <location>
        <begin position="19"/>
        <end position="90"/>
    </location>
</feature>
<keyword evidence="2" id="KW-0732">Signal</keyword>
<protein>
    <submittedName>
        <fullName evidence="3">Uncharacterized protein</fullName>
    </submittedName>
</protein>
<evidence type="ECO:0000313" key="4">
    <source>
        <dbReference type="Proteomes" id="UP000472262"/>
    </source>
</evidence>
<dbReference type="Ensembl" id="ENSSGRT00000043622.1">
    <property type="protein sequence ID" value="ENSSGRP00000040703.1"/>
    <property type="gene ID" value="ENSSGRG00000022167.1"/>
</dbReference>
<sequence>MFWHLWLFLSGFPWKDRSSGTTGSRASGNRWAMCEHTIRLQGVSGVIGKPGPRGSKGPPGDPGLNGPPGIPVIGIAGDPGPKGEKVIYLL</sequence>
<reference evidence="3" key="2">
    <citation type="submission" date="2025-09" db="UniProtKB">
        <authorList>
            <consortium name="Ensembl"/>
        </authorList>
    </citation>
    <scope>IDENTIFICATION</scope>
</reference>
<dbReference type="Proteomes" id="UP000472262">
    <property type="component" value="Unassembled WGS sequence"/>
</dbReference>
<accession>A0A672MS21</accession>
<evidence type="ECO:0000256" key="1">
    <source>
        <dbReference type="SAM" id="MobiDB-lite"/>
    </source>
</evidence>
<feature type="region of interest" description="Disordered" evidence="1">
    <location>
        <begin position="44"/>
        <end position="76"/>
    </location>
</feature>
<feature type="signal peptide" evidence="2">
    <location>
        <begin position="1"/>
        <end position="18"/>
    </location>
</feature>
<dbReference type="AlphaFoldDB" id="A0A672MS21"/>